<dbReference type="InterPro" id="IPR036047">
    <property type="entry name" value="F-box-like_dom_sf"/>
</dbReference>
<evidence type="ECO:0000259" key="1">
    <source>
        <dbReference type="PROSITE" id="PS50181"/>
    </source>
</evidence>
<dbReference type="PANTHER" id="PTHR13318">
    <property type="entry name" value="PARTNER OF PAIRED, ISOFORM B-RELATED"/>
    <property type="match status" value="1"/>
</dbReference>
<name>A0A9P6MZZ0_9FUNG</name>
<keyword evidence="3" id="KW-1185">Reference proteome</keyword>
<dbReference type="InterPro" id="IPR001810">
    <property type="entry name" value="F-box_dom"/>
</dbReference>
<dbReference type="Proteomes" id="UP000703661">
    <property type="component" value="Unassembled WGS sequence"/>
</dbReference>
<dbReference type="SUPFAM" id="SSF52047">
    <property type="entry name" value="RNI-like"/>
    <property type="match status" value="1"/>
</dbReference>
<dbReference type="Pfam" id="PF12937">
    <property type="entry name" value="F-box-like"/>
    <property type="match status" value="2"/>
</dbReference>
<evidence type="ECO:0000313" key="2">
    <source>
        <dbReference type="EMBL" id="KAG0020206.1"/>
    </source>
</evidence>
<dbReference type="GO" id="GO:0031146">
    <property type="term" value="P:SCF-dependent proteasomal ubiquitin-dependent protein catabolic process"/>
    <property type="evidence" value="ECO:0007669"/>
    <property type="project" value="TreeGrafter"/>
</dbReference>
<feature type="domain" description="F-box" evidence="1">
    <location>
        <begin position="425"/>
        <end position="470"/>
    </location>
</feature>
<dbReference type="EMBL" id="JAAAID010000233">
    <property type="protein sequence ID" value="KAG0020206.1"/>
    <property type="molecule type" value="Genomic_DNA"/>
</dbReference>
<dbReference type="SUPFAM" id="SSF81383">
    <property type="entry name" value="F-box domain"/>
    <property type="match status" value="2"/>
</dbReference>
<dbReference type="CDD" id="cd09917">
    <property type="entry name" value="F-box_SF"/>
    <property type="match status" value="1"/>
</dbReference>
<protein>
    <recommendedName>
        <fullName evidence="1">F-box domain-containing protein</fullName>
    </recommendedName>
</protein>
<dbReference type="AlphaFoldDB" id="A0A9P6MZZ0"/>
<comment type="caution">
    <text evidence="2">The sequence shown here is derived from an EMBL/GenBank/DDBJ whole genome shotgun (WGS) entry which is preliminary data.</text>
</comment>
<dbReference type="PROSITE" id="PS50181">
    <property type="entry name" value="FBOX"/>
    <property type="match status" value="1"/>
</dbReference>
<sequence>MSPSYDFPTEVFLHIGLYLNRQQLINSALVSKSWNAVFEPLVWSHLEIGSDKATSRIKVEDIRSKAPWIRSLAFKDFHSAVQFYSIGKGCTRLRSLALPITRSKEAVERGYWKVCKDLVKQNKATLVSLSLTFMPLTASNWNPLLSISQYPHSTLRSLRLENCKLPYRHLAAFWDVCERLEVLELHKVPFEPPYSYKVHEKAFGPKERPGWKVPFSNLLELILDCSGPRNSLTQLEVVIREAPKLKKLCWNIEEGAWFPITRFMYLFSGQEEYHYAPEPQNPDMTDQEIQDMSRAVFKQLGRLHKLRILDLSDDRNNPGWPLQFTESMGLASLSSLTELETLVLQGDQNMIPGDVDWMLEHWKSLKVIDGGMMAAQHYGRDCTLATMFNKRGIKTPRSVYPDEYLSNFGKNETDKCQILFHTQKMLQNRDLPNELYLQIGIYLNRCQLASCSLVCKSWNAAFGAQVWSRIELSSVSSIIQLTFEELSSKASCIRALEFLDCESTIRFSPIGKNCTQLRALSITTNGTSHRKDYWRACEEFIREIPRTLESLTLKRMPIPELRFKNGCYNWTPLLNVVQYPHPNLRTLRLESYVLPCVYIDAFWDLCERVQVLELQDVSFELPRLTRIQKRTKGVVAHQPRIVQFSNLRELTLIRSGPLNSLVQLEGIISGAPKLKKLYWTTRSKSWFPATRFIYLFTGQERYYRVLPPRVRPPYIRLEPCTAPSWPDLESLEDFVQKVLSSFPMLIKGHFQSISAQKFVDGGDSWVCFNSLEELKIQIKMYPQFYAPPRSDMTDQEKQEMSWAVFKQLAKFRNLRILDITNPRVCSSPTPQFTTSMGLPLLSSLTDLEVLRLEGEQDLAPQDVTWMIENWKSLRIVDAMKLAQNRTRFKEKNYWNYALADLFNKHGIKTPRSAFAYRKAGKRFSCDELDWSHYPYPPGDDGQAEVNPLEQIDVDFF</sequence>
<reference evidence="2" key="1">
    <citation type="journal article" date="2020" name="Fungal Divers.">
        <title>Resolving the Mortierellaceae phylogeny through synthesis of multi-gene phylogenetics and phylogenomics.</title>
        <authorList>
            <person name="Vandepol N."/>
            <person name="Liber J."/>
            <person name="Desiro A."/>
            <person name="Na H."/>
            <person name="Kennedy M."/>
            <person name="Barry K."/>
            <person name="Grigoriev I.V."/>
            <person name="Miller A.N."/>
            <person name="O'Donnell K."/>
            <person name="Stajich J.E."/>
            <person name="Bonito G."/>
        </authorList>
    </citation>
    <scope>NUCLEOTIDE SEQUENCE</scope>
    <source>
        <strain evidence="2">NRRL 2769</strain>
    </source>
</reference>
<accession>A0A9P6MZZ0</accession>
<gene>
    <name evidence="2" type="ORF">BGZ80_004606</name>
</gene>
<dbReference type="SMART" id="SM00256">
    <property type="entry name" value="FBOX"/>
    <property type="match status" value="2"/>
</dbReference>
<proteinExistence type="predicted"/>
<dbReference type="Gene3D" id="1.20.1280.50">
    <property type="match status" value="1"/>
</dbReference>
<organism evidence="2 3">
    <name type="scientific">Entomortierella chlamydospora</name>
    <dbReference type="NCBI Taxonomy" id="101097"/>
    <lineage>
        <taxon>Eukaryota</taxon>
        <taxon>Fungi</taxon>
        <taxon>Fungi incertae sedis</taxon>
        <taxon>Mucoromycota</taxon>
        <taxon>Mortierellomycotina</taxon>
        <taxon>Mortierellomycetes</taxon>
        <taxon>Mortierellales</taxon>
        <taxon>Mortierellaceae</taxon>
        <taxon>Entomortierella</taxon>
    </lineage>
</organism>
<dbReference type="Gene3D" id="3.80.10.10">
    <property type="entry name" value="Ribonuclease Inhibitor"/>
    <property type="match status" value="2"/>
</dbReference>
<dbReference type="InterPro" id="IPR032675">
    <property type="entry name" value="LRR_dom_sf"/>
</dbReference>
<evidence type="ECO:0000313" key="3">
    <source>
        <dbReference type="Proteomes" id="UP000703661"/>
    </source>
</evidence>
<dbReference type="GO" id="GO:0019005">
    <property type="term" value="C:SCF ubiquitin ligase complex"/>
    <property type="evidence" value="ECO:0007669"/>
    <property type="project" value="TreeGrafter"/>
</dbReference>